<proteinExistence type="predicted"/>
<dbReference type="OrthoDB" id="9812260at2"/>
<evidence type="ECO:0000256" key="3">
    <source>
        <dbReference type="ARBA" id="ARBA00022989"/>
    </source>
</evidence>
<feature type="transmembrane region" description="Helical" evidence="5">
    <location>
        <begin position="243"/>
        <end position="264"/>
    </location>
</feature>
<dbReference type="InterPro" id="IPR043128">
    <property type="entry name" value="Rev_trsase/Diguanyl_cyclase"/>
</dbReference>
<keyword evidence="9" id="KW-1185">Reference proteome</keyword>
<evidence type="ECO:0000313" key="8">
    <source>
        <dbReference type="EMBL" id="KOO04261.1"/>
    </source>
</evidence>
<dbReference type="CDD" id="cd01949">
    <property type="entry name" value="GGDEF"/>
    <property type="match status" value="1"/>
</dbReference>
<evidence type="ECO:0008006" key="10">
    <source>
        <dbReference type="Google" id="ProtNLM"/>
    </source>
</evidence>
<evidence type="ECO:0000259" key="7">
    <source>
        <dbReference type="PROSITE" id="PS50887"/>
    </source>
</evidence>
<evidence type="ECO:0000256" key="4">
    <source>
        <dbReference type="ARBA" id="ARBA00023136"/>
    </source>
</evidence>
<keyword evidence="4 5" id="KW-0472">Membrane</keyword>
<sequence length="433" mass="49335">MVYLFISHTIISLITDGFITRQAQQTREVIQHELALVRYSIEANVYRDTYLADSFASVVALDPEFAMKNWNFVSEQFLSKANLVRNIGLAPNDIISHVYPLEGNEKAIGLDFRTVPNQYRTVQLAKQRKNVYIAGPLELVQGGTALIARYPIFTDTPQNMEYWGGLSVVIDYQKLIEQSNLHSLKGATIAVTGHQNDQLIEGDENVLTDYDVSYPIYLPSGNWTLFAKYTDIEQLESIYRFDVLFTALGWATFSVFYVLILFLIKNYVRVHNLSLHDELTKLPNRRYLFNELNRVMSRKDTFVSLTILNIDLNKFKAINDSLGHEAGDEVLKHIASLLTHSLRSSDFISRVGGDEFIVVLQRSTNPKDVELIIQNIHSAVKQHVFQWNEHKIPLSLSIGYCSYSSKADPSVINDLLSKADKSMYQEKRADKPA</sequence>
<evidence type="ECO:0000313" key="9">
    <source>
        <dbReference type="Proteomes" id="UP000037515"/>
    </source>
</evidence>
<organism evidence="8 9">
    <name type="scientific">Vibrio nereis</name>
    <dbReference type="NCBI Taxonomy" id="693"/>
    <lineage>
        <taxon>Bacteria</taxon>
        <taxon>Pseudomonadati</taxon>
        <taxon>Pseudomonadota</taxon>
        <taxon>Gammaproteobacteria</taxon>
        <taxon>Vibrionales</taxon>
        <taxon>Vibrionaceae</taxon>
        <taxon>Vibrio</taxon>
    </lineage>
</organism>
<dbReference type="SMART" id="SM01079">
    <property type="entry name" value="CHASE"/>
    <property type="match status" value="1"/>
</dbReference>
<feature type="domain" description="CHASE" evidence="6">
    <location>
        <begin position="94"/>
        <end position="184"/>
    </location>
</feature>
<comment type="subcellular location">
    <subcellularLocation>
        <location evidence="1">Membrane</location>
    </subcellularLocation>
</comment>
<dbReference type="EMBL" id="LHPJ01000005">
    <property type="protein sequence ID" value="KOO04261.1"/>
    <property type="molecule type" value="Genomic_DNA"/>
</dbReference>
<dbReference type="PANTHER" id="PTHR46663">
    <property type="entry name" value="DIGUANYLATE CYCLASE DGCT-RELATED"/>
    <property type="match status" value="1"/>
</dbReference>
<evidence type="ECO:0000256" key="5">
    <source>
        <dbReference type="SAM" id="Phobius"/>
    </source>
</evidence>
<dbReference type="PROSITE" id="PS50887">
    <property type="entry name" value="GGDEF"/>
    <property type="match status" value="1"/>
</dbReference>
<dbReference type="STRING" id="693.AKJ17_04965"/>
<evidence type="ECO:0000259" key="6">
    <source>
        <dbReference type="PROSITE" id="PS50839"/>
    </source>
</evidence>
<dbReference type="NCBIfam" id="TIGR00254">
    <property type="entry name" value="GGDEF"/>
    <property type="match status" value="1"/>
</dbReference>
<dbReference type="PROSITE" id="PS50839">
    <property type="entry name" value="CHASE"/>
    <property type="match status" value="1"/>
</dbReference>
<feature type="domain" description="GGDEF" evidence="7">
    <location>
        <begin position="303"/>
        <end position="433"/>
    </location>
</feature>
<gene>
    <name evidence="8" type="ORF">AKJ17_04965</name>
</gene>
<comment type="caution">
    <text evidence="8">The sequence shown here is derived from an EMBL/GenBank/DDBJ whole genome shotgun (WGS) entry which is preliminary data.</text>
</comment>
<dbReference type="Proteomes" id="UP000037515">
    <property type="component" value="Unassembled WGS sequence"/>
</dbReference>
<dbReference type="GO" id="GO:0007165">
    <property type="term" value="P:signal transduction"/>
    <property type="evidence" value="ECO:0007669"/>
    <property type="project" value="UniProtKB-ARBA"/>
</dbReference>
<evidence type="ECO:0000256" key="2">
    <source>
        <dbReference type="ARBA" id="ARBA00022692"/>
    </source>
</evidence>
<keyword evidence="2 5" id="KW-0812">Transmembrane</keyword>
<dbReference type="Pfam" id="PF00990">
    <property type="entry name" value="GGDEF"/>
    <property type="match status" value="1"/>
</dbReference>
<dbReference type="Gene3D" id="3.30.70.270">
    <property type="match status" value="1"/>
</dbReference>
<dbReference type="RefSeq" id="WP_053394675.1">
    <property type="nucleotide sequence ID" value="NZ_LHPJ01000005.1"/>
</dbReference>
<dbReference type="SUPFAM" id="SSF55073">
    <property type="entry name" value="Nucleotide cyclase"/>
    <property type="match status" value="1"/>
</dbReference>
<dbReference type="InterPro" id="IPR006189">
    <property type="entry name" value="CHASE_dom"/>
</dbReference>
<dbReference type="PANTHER" id="PTHR46663:SF2">
    <property type="entry name" value="GGDEF DOMAIN-CONTAINING PROTEIN"/>
    <property type="match status" value="1"/>
</dbReference>
<dbReference type="SMART" id="SM00267">
    <property type="entry name" value="GGDEF"/>
    <property type="match status" value="1"/>
</dbReference>
<dbReference type="InterPro" id="IPR029787">
    <property type="entry name" value="Nucleotide_cyclase"/>
</dbReference>
<dbReference type="Pfam" id="PF03924">
    <property type="entry name" value="CHASE"/>
    <property type="match status" value="1"/>
</dbReference>
<evidence type="ECO:0000256" key="1">
    <source>
        <dbReference type="ARBA" id="ARBA00004370"/>
    </source>
</evidence>
<dbReference type="GO" id="GO:0003824">
    <property type="term" value="F:catalytic activity"/>
    <property type="evidence" value="ECO:0007669"/>
    <property type="project" value="UniProtKB-ARBA"/>
</dbReference>
<reference evidence="9" key="1">
    <citation type="submission" date="2015-08" db="EMBL/GenBank/DDBJ databases">
        <title>Vibrio galatheae sp. nov., a novel member of the Vibrionaceae family isolated from the Solomon Islands.</title>
        <authorList>
            <person name="Giubergia S."/>
            <person name="Machado H."/>
            <person name="Mateiu R.V."/>
            <person name="Gram L."/>
        </authorList>
    </citation>
    <scope>NUCLEOTIDE SEQUENCE [LARGE SCALE GENOMIC DNA]</scope>
    <source>
        <strain evidence="9">DSM 19584</strain>
    </source>
</reference>
<dbReference type="Gene3D" id="3.30.450.350">
    <property type="entry name" value="CHASE domain"/>
    <property type="match status" value="1"/>
</dbReference>
<dbReference type="InterPro" id="IPR052163">
    <property type="entry name" value="DGC-Regulatory_Protein"/>
</dbReference>
<dbReference type="PATRIC" id="fig|693.5.peg.1007"/>
<protein>
    <recommendedName>
        <fullName evidence="10">Diguanylate cyclase</fullName>
    </recommendedName>
</protein>
<dbReference type="InterPro" id="IPR042240">
    <property type="entry name" value="CHASE_sf"/>
</dbReference>
<accession>A0A0M0HQE3</accession>
<dbReference type="InterPro" id="IPR000160">
    <property type="entry name" value="GGDEF_dom"/>
</dbReference>
<keyword evidence="3 5" id="KW-1133">Transmembrane helix</keyword>
<dbReference type="AlphaFoldDB" id="A0A0M0HQE3"/>
<name>A0A0M0HQE3_VIBNE</name>
<dbReference type="GO" id="GO:0016020">
    <property type="term" value="C:membrane"/>
    <property type="evidence" value="ECO:0007669"/>
    <property type="project" value="UniProtKB-SubCell"/>
</dbReference>